<protein>
    <submittedName>
        <fullName evidence="1">Uncharacterized protein</fullName>
    </submittedName>
</protein>
<keyword evidence="2" id="KW-1185">Reference proteome</keyword>
<evidence type="ECO:0000313" key="1">
    <source>
        <dbReference type="EMBL" id="TJZ57355.1"/>
    </source>
</evidence>
<organism evidence="1 2">
    <name type="scientific">Streptomyces piniterrae</name>
    <dbReference type="NCBI Taxonomy" id="2571125"/>
    <lineage>
        <taxon>Bacteria</taxon>
        <taxon>Bacillati</taxon>
        <taxon>Actinomycetota</taxon>
        <taxon>Actinomycetes</taxon>
        <taxon>Kitasatosporales</taxon>
        <taxon>Streptomycetaceae</taxon>
        <taxon>Streptomyces</taxon>
    </lineage>
</organism>
<accession>A0A4U0NS59</accession>
<name>A0A4U0NS59_9ACTN</name>
<dbReference type="Proteomes" id="UP000308697">
    <property type="component" value="Unassembled WGS sequence"/>
</dbReference>
<comment type="caution">
    <text evidence="1">The sequence shown here is derived from an EMBL/GenBank/DDBJ whole genome shotgun (WGS) entry which is preliminary data.</text>
</comment>
<reference evidence="1 2" key="1">
    <citation type="submission" date="2019-04" db="EMBL/GenBank/DDBJ databases">
        <title>Streptomyces piniterrae sp. nov., a heliquinomycin-producing actinomycete isolated from rhizosphere soil of Pinus yunnanensis.</title>
        <authorList>
            <person name="Zhuang X."/>
            <person name="Zhao J."/>
        </authorList>
    </citation>
    <scope>NUCLEOTIDE SEQUENCE [LARGE SCALE GENOMIC DNA]</scope>
    <source>
        <strain evidence="2">jys28</strain>
    </source>
</reference>
<dbReference type="AlphaFoldDB" id="A0A4U0NS59"/>
<proteinExistence type="predicted"/>
<gene>
    <name evidence="1" type="ORF">FCH28_07985</name>
</gene>
<sequence length="143" mass="15196">MPKHEGTAFFRIQDEMRLNIGQTTWEEKLTVSKVRLVGKADGIRITPSHSAGGASASAGGALAHPFVLSEGSTHSGTVTYNAGAIAGGTKEKSQLSHTNPSHTFTGTKAGYTPARLTWKFEKARCDDMCGEDAQHHDGALITE</sequence>
<evidence type="ECO:0000313" key="2">
    <source>
        <dbReference type="Proteomes" id="UP000308697"/>
    </source>
</evidence>
<dbReference type="EMBL" id="SUMB01000002">
    <property type="protein sequence ID" value="TJZ57355.1"/>
    <property type="molecule type" value="Genomic_DNA"/>
</dbReference>
<dbReference type="OrthoDB" id="2751008at2"/>